<dbReference type="Proteomes" id="UP000239939">
    <property type="component" value="Unassembled WGS sequence"/>
</dbReference>
<evidence type="ECO:0000313" key="2">
    <source>
        <dbReference type="Proteomes" id="UP000239939"/>
    </source>
</evidence>
<dbReference type="AlphaFoldDB" id="A0A2S7ENK3"/>
<reference evidence="2" key="1">
    <citation type="submission" date="2016-08" db="EMBL/GenBank/DDBJ databases">
        <authorList>
            <person name="Merda D."/>
            <person name="Briand M."/>
            <person name="Taghouti G."/>
            <person name="Carrere S."/>
            <person name="Gouzy J."/>
            <person name="Portier P."/>
            <person name="Jacques M.-A."/>
            <person name="Fischer-Le Saux M."/>
        </authorList>
    </citation>
    <scope>NUCLEOTIDE SEQUENCE [LARGE SCALE GENOMIC DNA]</scope>
    <source>
        <strain evidence="2">CFBP1817</strain>
    </source>
</reference>
<organism evidence="1 2">
    <name type="scientific">Xanthomonas populi</name>
    <dbReference type="NCBI Taxonomy" id="53414"/>
    <lineage>
        <taxon>Bacteria</taxon>
        <taxon>Pseudomonadati</taxon>
        <taxon>Pseudomonadota</taxon>
        <taxon>Gammaproteobacteria</taxon>
        <taxon>Lysobacterales</taxon>
        <taxon>Lysobacteraceae</taxon>
        <taxon>Xanthomonas</taxon>
    </lineage>
</organism>
<dbReference type="EMBL" id="MDEJ01000062">
    <property type="protein sequence ID" value="PPU93062.1"/>
    <property type="molecule type" value="Genomic_DNA"/>
</dbReference>
<proteinExistence type="predicted"/>
<keyword evidence="2" id="KW-1185">Reference proteome</keyword>
<comment type="caution">
    <text evidence="1">The sequence shown here is derived from an EMBL/GenBank/DDBJ whole genome shotgun (WGS) entry which is preliminary data.</text>
</comment>
<accession>A0A2S7ENK3</accession>
<name>A0A2S7ENK3_9XANT</name>
<gene>
    <name evidence="1" type="ORF">XpopCFBP1817_11430</name>
</gene>
<protein>
    <submittedName>
        <fullName evidence="1">Uncharacterized protein</fullName>
    </submittedName>
</protein>
<evidence type="ECO:0000313" key="1">
    <source>
        <dbReference type="EMBL" id="PPU93062.1"/>
    </source>
</evidence>
<sequence>MLFFPVFKGLSLGIGELREKSHKALEFIHGGHGVASVVVGGRSECKATATGSPIELRLWALYSNWRW</sequence>